<dbReference type="SMART" id="SM00862">
    <property type="entry name" value="Trans_reg_C"/>
    <property type="match status" value="1"/>
</dbReference>
<dbReference type="InterPro" id="IPR001867">
    <property type="entry name" value="OmpR/PhoB-type_DNA-bd"/>
</dbReference>
<dbReference type="AlphaFoldDB" id="A0A4Y3ITH3"/>
<evidence type="ECO:0000256" key="2">
    <source>
        <dbReference type="PROSITE-ProRule" id="PRU01091"/>
    </source>
</evidence>
<dbReference type="PROSITE" id="PS51755">
    <property type="entry name" value="OMPR_PHOB"/>
    <property type="match status" value="1"/>
</dbReference>
<gene>
    <name evidence="5" type="ORF">VCO01S_32910</name>
</gene>
<dbReference type="Proteomes" id="UP000318242">
    <property type="component" value="Unassembled WGS sequence"/>
</dbReference>
<keyword evidence="3" id="KW-0472">Membrane</keyword>
<dbReference type="Gene3D" id="1.10.10.10">
    <property type="entry name" value="Winged helix-like DNA-binding domain superfamily/Winged helix DNA-binding domain"/>
    <property type="match status" value="1"/>
</dbReference>
<dbReference type="GO" id="GO:0006355">
    <property type="term" value="P:regulation of DNA-templated transcription"/>
    <property type="evidence" value="ECO:0007669"/>
    <property type="project" value="InterPro"/>
</dbReference>
<evidence type="ECO:0000256" key="3">
    <source>
        <dbReference type="SAM" id="Phobius"/>
    </source>
</evidence>
<dbReference type="EMBL" id="BJLH01000016">
    <property type="protein sequence ID" value="GEA62098.1"/>
    <property type="molecule type" value="Genomic_DNA"/>
</dbReference>
<keyword evidence="3" id="KW-1133">Transmembrane helix</keyword>
<evidence type="ECO:0000256" key="1">
    <source>
        <dbReference type="ARBA" id="ARBA00023125"/>
    </source>
</evidence>
<dbReference type="InterPro" id="IPR016032">
    <property type="entry name" value="Sig_transdc_resp-reg_C-effctor"/>
</dbReference>
<feature type="DNA-binding region" description="OmpR/PhoB-type" evidence="2">
    <location>
        <begin position="7"/>
        <end position="106"/>
    </location>
</feature>
<dbReference type="CDD" id="cd00383">
    <property type="entry name" value="trans_reg_C"/>
    <property type="match status" value="1"/>
</dbReference>
<keyword evidence="1 2" id="KW-0238">DNA-binding</keyword>
<comment type="caution">
    <text evidence="5">The sequence shown here is derived from an EMBL/GenBank/DDBJ whole genome shotgun (WGS) entry which is preliminary data.</text>
</comment>
<dbReference type="GO" id="GO:0003677">
    <property type="term" value="F:DNA binding"/>
    <property type="evidence" value="ECO:0007669"/>
    <property type="project" value="UniProtKB-UniRule"/>
</dbReference>
<dbReference type="InterPro" id="IPR036388">
    <property type="entry name" value="WH-like_DNA-bd_sf"/>
</dbReference>
<organism evidence="5 6">
    <name type="scientific">Vibrio comitans NBRC 102076</name>
    <dbReference type="NCBI Taxonomy" id="1219078"/>
    <lineage>
        <taxon>Bacteria</taxon>
        <taxon>Pseudomonadati</taxon>
        <taxon>Pseudomonadota</taxon>
        <taxon>Gammaproteobacteria</taxon>
        <taxon>Vibrionales</taxon>
        <taxon>Vibrionaceae</taxon>
        <taxon>Vibrio</taxon>
    </lineage>
</organism>
<keyword evidence="3" id="KW-0812">Transmembrane</keyword>
<name>A0A4Y3ITH3_9VIBR</name>
<evidence type="ECO:0000313" key="5">
    <source>
        <dbReference type="EMBL" id="GEA62098.1"/>
    </source>
</evidence>
<protein>
    <submittedName>
        <fullName evidence="5">Transcriptional regulator CadC</fullName>
    </submittedName>
</protein>
<dbReference type="GO" id="GO:0000160">
    <property type="term" value="P:phosphorelay signal transduction system"/>
    <property type="evidence" value="ECO:0007669"/>
    <property type="project" value="InterPro"/>
</dbReference>
<dbReference type="SUPFAM" id="SSF46894">
    <property type="entry name" value="C-terminal effector domain of the bipartite response regulators"/>
    <property type="match status" value="1"/>
</dbReference>
<proteinExistence type="predicted"/>
<accession>A0A4Y3ITH3</accession>
<sequence length="507" mass="58522">MHMKENKVHYKVGDWLFIPYEDKFILDGKDFLIEKRLSNLFVFLCQHPHQIFSRDELINEVWHGMILTDQVITQAIFELRKILKQNGEHPFGYIVTVSKRGYKLDSDVELIELENHPKPIAMPRTTEQVLPSDIEEKPAKTEVSSKAKRILIPKISKKYSQFGSIFAFILLVSISIGARYLNDRHEQLITQAKEQLPAPSYLSYEPRYIQLIYASNIQGHRLGTGLSMYLLRQLKTYKDFRIISNNETAKKAANVIVLDIINHDGDDYLTVKFNNKISGAQHLSRNYNLDSDSLQRTLNVALDDMLDAFSIDVDKQEIANRVNELPHNPDALQYTLSAFSASPDIIRNNDALMDLSRSLQIEPNNQYTYSANYMLKLINTYLLNEHSMDQEVAKLNQDHETMLTQFYEQDVTSFRTLEALAMLSLSKDLPLDARKYLKEIPYNQRTVFYYLTFAKLSEATGDTIGAEEYYHHAMTEVDSSELLSIGEVMFFDSSLKQIKEKVESLTL</sequence>
<evidence type="ECO:0000259" key="4">
    <source>
        <dbReference type="PROSITE" id="PS51755"/>
    </source>
</evidence>
<keyword evidence="6" id="KW-1185">Reference proteome</keyword>
<feature type="domain" description="OmpR/PhoB-type" evidence="4">
    <location>
        <begin position="7"/>
        <end position="106"/>
    </location>
</feature>
<dbReference type="Pfam" id="PF00486">
    <property type="entry name" value="Trans_reg_C"/>
    <property type="match status" value="1"/>
</dbReference>
<feature type="transmembrane region" description="Helical" evidence="3">
    <location>
        <begin position="159"/>
        <end position="181"/>
    </location>
</feature>
<evidence type="ECO:0000313" key="6">
    <source>
        <dbReference type="Proteomes" id="UP000318242"/>
    </source>
</evidence>
<reference evidence="5 6" key="1">
    <citation type="submission" date="2019-06" db="EMBL/GenBank/DDBJ databases">
        <title>Whole genome shotgun sequence of Vibrio comitans NBRC 102076.</title>
        <authorList>
            <person name="Hosoyama A."/>
            <person name="Uohara A."/>
            <person name="Ohji S."/>
            <person name="Ichikawa N."/>
        </authorList>
    </citation>
    <scope>NUCLEOTIDE SEQUENCE [LARGE SCALE GENOMIC DNA]</scope>
    <source>
        <strain evidence="5 6">NBRC 102076</strain>
    </source>
</reference>